<gene>
    <name evidence="2" type="ORF">DFR46_1995</name>
</gene>
<dbReference type="RefSeq" id="WP_116236303.1">
    <property type="nucleotide sequence ID" value="NZ_QRDP01000004.1"/>
</dbReference>
<feature type="transmembrane region" description="Helical" evidence="1">
    <location>
        <begin position="228"/>
        <end position="250"/>
    </location>
</feature>
<dbReference type="EMBL" id="QRDP01000004">
    <property type="protein sequence ID" value="RED16961.1"/>
    <property type="molecule type" value="Genomic_DNA"/>
</dbReference>
<reference evidence="2 3" key="1">
    <citation type="submission" date="2018-07" db="EMBL/GenBank/DDBJ databases">
        <title>Genomic Encyclopedia of Type Strains, Phase IV (KMG-IV): sequencing the most valuable type-strain genomes for metagenomic binning, comparative biology and taxonomic classification.</title>
        <authorList>
            <person name="Goeker M."/>
        </authorList>
    </citation>
    <scope>NUCLEOTIDE SEQUENCE [LARGE SCALE GENOMIC DNA]</scope>
    <source>
        <strain evidence="2 3">DSM 26725</strain>
    </source>
</reference>
<keyword evidence="3" id="KW-1185">Reference proteome</keyword>
<comment type="caution">
    <text evidence="2">The sequence shown here is derived from an EMBL/GenBank/DDBJ whole genome shotgun (WGS) entry which is preliminary data.</text>
</comment>
<dbReference type="AlphaFoldDB" id="A0A3D9FIM8"/>
<evidence type="ECO:0000256" key="1">
    <source>
        <dbReference type="SAM" id="Phobius"/>
    </source>
</evidence>
<dbReference type="OrthoDB" id="9815212at2"/>
<evidence type="ECO:0000313" key="3">
    <source>
        <dbReference type="Proteomes" id="UP000256310"/>
    </source>
</evidence>
<keyword evidence="1" id="KW-0812">Transmembrane</keyword>
<accession>A0A3D9FIM8</accession>
<sequence length="253" mass="27896">MNRLGILLFLALVPMLMGQARPRLVPAVDQEQIEIIYSFTGAELMVYGAILYPNGRVPDEPVDIVVVLKGPEQSILVREKQQRMGIWMNVAQARFRSAPAFYALASARPIDEIVDERTAAIYELGIDSLQLSPASANPPEEAQRFDEGLVDLRGRGGLYVEQLDAVEVTEGVLYNARIDIPARVPVGEYTAETFLIQNGRVLAGEVRDIRITKSGFERFVATAAAEHGFLYGLAAVLVSLLLGWLAGILFRRI</sequence>
<name>A0A3D9FIM8_9SPHN</name>
<evidence type="ECO:0000313" key="2">
    <source>
        <dbReference type="EMBL" id="RED16961.1"/>
    </source>
</evidence>
<protein>
    <submittedName>
        <fullName evidence="2">Uncharacterized protein (TIGR02186 family)</fullName>
    </submittedName>
</protein>
<proteinExistence type="predicted"/>
<organism evidence="2 3">
    <name type="scientific">Parasphingopyxis lamellibrachiae</name>
    <dbReference type="NCBI Taxonomy" id="680125"/>
    <lineage>
        <taxon>Bacteria</taxon>
        <taxon>Pseudomonadati</taxon>
        <taxon>Pseudomonadota</taxon>
        <taxon>Alphaproteobacteria</taxon>
        <taxon>Sphingomonadales</taxon>
        <taxon>Sphingomonadaceae</taxon>
        <taxon>Parasphingopyxis</taxon>
    </lineage>
</organism>
<keyword evidence="1" id="KW-0472">Membrane</keyword>
<keyword evidence="1" id="KW-1133">Transmembrane helix</keyword>
<dbReference type="Proteomes" id="UP000256310">
    <property type="component" value="Unassembled WGS sequence"/>
</dbReference>
<dbReference type="InterPro" id="IPR019088">
    <property type="entry name" value="CHP02186-rel_TM"/>
</dbReference>
<dbReference type="Pfam" id="PF09608">
    <property type="entry name" value="Alph_Pro_TM"/>
    <property type="match status" value="1"/>
</dbReference>